<accession>A0A2A9DKX5</accession>
<dbReference type="RefSeq" id="WP_098388636.1">
    <property type="nucleotide sequence ID" value="NZ_LS483464.1"/>
</dbReference>
<feature type="compositionally biased region" description="Basic and acidic residues" evidence="1">
    <location>
        <begin position="234"/>
        <end position="243"/>
    </location>
</feature>
<name>A0A2A9DKX5_9CORY</name>
<feature type="compositionally biased region" description="Low complexity" evidence="1">
    <location>
        <begin position="1"/>
        <end position="20"/>
    </location>
</feature>
<comment type="caution">
    <text evidence="3">The sequence shown here is derived from an EMBL/GenBank/DDBJ whole genome shotgun (WGS) entry which is preliminary data.</text>
</comment>
<feature type="compositionally biased region" description="Basic and acidic residues" evidence="1">
    <location>
        <begin position="266"/>
        <end position="276"/>
    </location>
</feature>
<evidence type="ECO:0000313" key="3">
    <source>
        <dbReference type="EMBL" id="PFG27016.1"/>
    </source>
</evidence>
<organism evidence="3 4">
    <name type="scientific">Corynebacterium renale</name>
    <dbReference type="NCBI Taxonomy" id="1724"/>
    <lineage>
        <taxon>Bacteria</taxon>
        <taxon>Bacillati</taxon>
        <taxon>Actinomycetota</taxon>
        <taxon>Actinomycetes</taxon>
        <taxon>Mycobacteriales</taxon>
        <taxon>Corynebacteriaceae</taxon>
        <taxon>Corynebacterium</taxon>
    </lineage>
</organism>
<evidence type="ECO:0000259" key="2">
    <source>
        <dbReference type="Pfam" id="PF11268"/>
    </source>
</evidence>
<evidence type="ECO:0000256" key="1">
    <source>
        <dbReference type="SAM" id="MobiDB-lite"/>
    </source>
</evidence>
<dbReference type="Pfam" id="PF11268">
    <property type="entry name" value="DUF3071"/>
    <property type="match status" value="1"/>
</dbReference>
<feature type="region of interest" description="Disordered" evidence="1">
    <location>
        <begin position="1"/>
        <end position="27"/>
    </location>
</feature>
<proteinExistence type="predicted"/>
<dbReference type="InterPro" id="IPR047682">
    <property type="entry name" value="SepH-like"/>
</dbReference>
<dbReference type="EMBL" id="PDJF01000001">
    <property type="protein sequence ID" value="PFG27016.1"/>
    <property type="molecule type" value="Genomic_DNA"/>
</dbReference>
<feature type="region of interest" description="Disordered" evidence="1">
    <location>
        <begin position="213"/>
        <end position="303"/>
    </location>
</feature>
<dbReference type="STRING" id="1724.GCA_001044175_01829"/>
<evidence type="ECO:0000313" key="4">
    <source>
        <dbReference type="Proteomes" id="UP000221653"/>
    </source>
</evidence>
<feature type="domain" description="DUF3071" evidence="2">
    <location>
        <begin position="1"/>
        <end position="195"/>
    </location>
</feature>
<dbReference type="AlphaFoldDB" id="A0A2A9DKX5"/>
<sequence>MRELYVVGSESTESSVVLSTDPTNPDDGERFFFAVTDELRTALLGDTAEPEAPAEEPAAAPAYARREPQQLSEPDPLLTTPLSMRPAEIQDRIRSGATVSELAEEMGVAESRVEPFAHPVLQERARFAALGRGAHPVRDNGPARLSLEAILATAFAARGLDIEDASWDAYRNEQRQWTVVVRWSVGQSDNTATWTIQNHMTSSPTALPSNELAAELTDPERSSSPRPVASVTPRSDDDTRDLPRIVPLNETPPADEEPREENDEDLLQHPEAEEKPKKRRKAVTPHWEDVLLGVRSNTKRPRK</sequence>
<dbReference type="InterPro" id="IPR021421">
    <property type="entry name" value="DUF3071"/>
</dbReference>
<gene>
    <name evidence="3" type="ORF">ATK06_0058</name>
</gene>
<dbReference type="Proteomes" id="UP000221653">
    <property type="component" value="Unassembled WGS sequence"/>
</dbReference>
<keyword evidence="4" id="KW-1185">Reference proteome</keyword>
<protein>
    <recommendedName>
        <fullName evidence="2">DUF3071 domain-containing protein</fullName>
    </recommendedName>
</protein>
<dbReference type="NCBIfam" id="NF040712">
    <property type="entry name" value="SepH"/>
    <property type="match status" value="1"/>
</dbReference>
<feature type="compositionally biased region" description="Acidic residues" evidence="1">
    <location>
        <begin position="253"/>
        <end position="265"/>
    </location>
</feature>
<dbReference type="OrthoDB" id="5180791at2"/>
<reference evidence="3 4" key="1">
    <citation type="submission" date="2017-10" db="EMBL/GenBank/DDBJ databases">
        <title>Sequencing the genomes of 1000 actinobacteria strains.</title>
        <authorList>
            <person name="Klenk H.-P."/>
        </authorList>
    </citation>
    <scope>NUCLEOTIDE SEQUENCE [LARGE SCALE GENOMIC DNA]</scope>
    <source>
        <strain evidence="3 4">DSM 20688</strain>
    </source>
</reference>
<feature type="region of interest" description="Disordered" evidence="1">
    <location>
        <begin position="45"/>
        <end position="83"/>
    </location>
</feature>